<dbReference type="InterPro" id="IPR052065">
    <property type="entry name" value="Compl_asym_regulator"/>
</dbReference>
<dbReference type="Gene3D" id="2.20.100.10">
    <property type="entry name" value="Thrombospondin type-1 (TSP1) repeat"/>
    <property type="match status" value="12"/>
</dbReference>
<evidence type="ECO:0000256" key="1">
    <source>
        <dbReference type="ARBA" id="ARBA00022737"/>
    </source>
</evidence>
<proteinExistence type="predicted"/>
<dbReference type="InterPro" id="IPR000884">
    <property type="entry name" value="TSP1_rpt"/>
</dbReference>
<dbReference type="InterPro" id="IPR036383">
    <property type="entry name" value="TSP1_rpt_sf"/>
</dbReference>
<dbReference type="SMART" id="SM00209">
    <property type="entry name" value="TSP1"/>
    <property type="match status" value="14"/>
</dbReference>
<feature type="chain" id="PRO_5003191633" evidence="3">
    <location>
        <begin position="17"/>
        <end position="831"/>
    </location>
</feature>
<dbReference type="PANTHER" id="PTHR22906">
    <property type="entry name" value="PROPERDIN"/>
    <property type="match status" value="1"/>
</dbReference>
<dbReference type="EMBL" id="FN653089">
    <property type="protein sequence ID" value="CBY11612.1"/>
    <property type="molecule type" value="Genomic_DNA"/>
</dbReference>
<accession>E4XP24</accession>
<evidence type="ECO:0000313" key="5">
    <source>
        <dbReference type="Proteomes" id="UP000001307"/>
    </source>
</evidence>
<dbReference type="SUPFAM" id="SSF82895">
    <property type="entry name" value="TSP-1 type 1 repeat"/>
    <property type="match status" value="13"/>
</dbReference>
<evidence type="ECO:0000313" key="4">
    <source>
        <dbReference type="EMBL" id="CBY11612.1"/>
    </source>
</evidence>
<protein>
    <submittedName>
        <fullName evidence="4">Uncharacterized protein</fullName>
    </submittedName>
</protein>
<name>E4XP24_OIKDI</name>
<dbReference type="PROSITE" id="PS50092">
    <property type="entry name" value="TSP1"/>
    <property type="match status" value="7"/>
</dbReference>
<dbReference type="OrthoDB" id="446173at2759"/>
<evidence type="ECO:0000256" key="3">
    <source>
        <dbReference type="SAM" id="SignalP"/>
    </source>
</evidence>
<reference evidence="4 5" key="1">
    <citation type="journal article" date="2010" name="Science">
        <title>Plasticity of animal genome architecture unmasked by rapid evolution of a pelagic tunicate.</title>
        <authorList>
            <person name="Denoeud F."/>
            <person name="Henriet S."/>
            <person name="Mungpakdee S."/>
            <person name="Aury J.M."/>
            <person name="Da Silva C."/>
            <person name="Brinkmann H."/>
            <person name="Mikhaleva J."/>
            <person name="Olsen L.C."/>
            <person name="Jubin C."/>
            <person name="Canestro C."/>
            <person name="Bouquet J.M."/>
            <person name="Danks G."/>
            <person name="Poulain J."/>
            <person name="Campsteijn C."/>
            <person name="Adamski M."/>
            <person name="Cross I."/>
            <person name="Yadetie F."/>
            <person name="Muffato M."/>
            <person name="Louis A."/>
            <person name="Butcher S."/>
            <person name="Tsagkogeorga G."/>
            <person name="Konrad A."/>
            <person name="Singh S."/>
            <person name="Jensen M.F."/>
            <person name="Cong E.H."/>
            <person name="Eikeseth-Otteraa H."/>
            <person name="Noel B."/>
            <person name="Anthouard V."/>
            <person name="Porcel B.M."/>
            <person name="Kachouri-Lafond R."/>
            <person name="Nishino A."/>
            <person name="Ugolini M."/>
            <person name="Chourrout P."/>
            <person name="Nishida H."/>
            <person name="Aasland R."/>
            <person name="Huzurbazar S."/>
            <person name="Westhof E."/>
            <person name="Delsuc F."/>
            <person name="Lehrach H."/>
            <person name="Reinhardt R."/>
            <person name="Weissenbach J."/>
            <person name="Roy S.W."/>
            <person name="Artiguenave F."/>
            <person name="Postlethwait J.H."/>
            <person name="Manak J.R."/>
            <person name="Thompson E.M."/>
            <person name="Jaillon O."/>
            <person name="Du Pasquier L."/>
            <person name="Boudinot P."/>
            <person name="Liberles D.A."/>
            <person name="Volff J.N."/>
            <person name="Philippe H."/>
            <person name="Lenhard B."/>
            <person name="Roest Crollius H."/>
            <person name="Wincker P."/>
            <person name="Chourrout D."/>
        </authorList>
    </citation>
    <scope>NUCLEOTIDE SEQUENCE [LARGE SCALE GENOMIC DNA]</scope>
</reference>
<keyword evidence="2" id="KW-1015">Disulfide bond</keyword>
<keyword evidence="5" id="KW-1185">Reference proteome</keyword>
<organism evidence="4 5">
    <name type="scientific">Oikopleura dioica</name>
    <name type="common">Tunicate</name>
    <dbReference type="NCBI Taxonomy" id="34765"/>
    <lineage>
        <taxon>Eukaryota</taxon>
        <taxon>Metazoa</taxon>
        <taxon>Chordata</taxon>
        <taxon>Tunicata</taxon>
        <taxon>Appendicularia</taxon>
        <taxon>Copelata</taxon>
        <taxon>Oikopleuridae</taxon>
        <taxon>Oikopleura</taxon>
    </lineage>
</organism>
<dbReference type="PANTHER" id="PTHR22906:SF21">
    <property type="entry name" value="SEMA DOMAIN-CONTAINING PROTEIN"/>
    <property type="match status" value="1"/>
</dbReference>
<dbReference type="Pfam" id="PF19030">
    <property type="entry name" value="TSP1_ADAMTS"/>
    <property type="match status" value="1"/>
</dbReference>
<keyword evidence="1" id="KW-0677">Repeat</keyword>
<dbReference type="Proteomes" id="UP000001307">
    <property type="component" value="Unassembled WGS sequence"/>
</dbReference>
<dbReference type="InParanoid" id="E4XP24"/>
<dbReference type="Pfam" id="PF00090">
    <property type="entry name" value="TSP_1"/>
    <property type="match status" value="13"/>
</dbReference>
<sequence>MCFLIFLIFSPSSVLSNRINYFSDNESSTNSPTIPPKINYVDVFITEPVVTVAPPPNCGWMRWGAWNECTSKCGRPRQTRVRRCDGGLQGLNGCCPGAALSHKPCSAPIDDTCAYWSGWSSWSSCSTTCGSGFRRKERDCIGENLSLGYLCAGESVLDDTCLVSEGSWAMWQQWSSCSATCGEATRSRLREHTCRLSTDYESHDCDLEDCCDISDWSEWTTCSVSCGSGVSSRATRDCRGNTINSERRTCINQAPLSDWSQWSQCSVSCGRGIRYREISGPCIEATQESEVCEAGNCPRWTAWSAWSSCDASCGEGTRSRQRDCENGTAGIMCPGQSYEFTVCTAIDSGFTPWNSWTECSASCDYGTKRRDRTHICTGEISSETARCLVIRGSWSFWADWSSCSASCGGGTMDRRREHSCNGQLQLQQARCNTELGFYGVWSQWSQCSQSCPGGKAYRNRDHSCGEPSQRQERTCGTLGQYTQWSQWSLCPSCYNLNEETVLSFRQRSESCSERVEQQEKTCNAPRCAYWAEWGSWGACSVSCGNGFRERLRQCLGSSMDCLALSGNNNEVDSCDGGGGSDIVGRWSPCSTSCGTGIQSRVIQNSCSDNGYEESRECVSNIGVYSDWSQWSSCSSSCGDGMQYRRKTHSCGEDDYVQEKSCNVLVNDRFGPWSAWTVCSAECSGGSKSRTRYRECSAQSEAQRTDCNQQACDYIDYSHEYTEWSEWSLCSVSCGLGSRNRYRYDELSQQWPETDQCDMGACCVETWTDWSLCCFFEDRNYKFRTQSNSCGGFEEGPQEMILCEENEVPVNTCQSLMYPGLTQNEPRNSFFF</sequence>
<gene>
    <name evidence="4" type="ORF">GSOID_T00016784001</name>
</gene>
<evidence type="ECO:0000256" key="2">
    <source>
        <dbReference type="ARBA" id="ARBA00023157"/>
    </source>
</evidence>
<feature type="signal peptide" evidence="3">
    <location>
        <begin position="1"/>
        <end position="16"/>
    </location>
</feature>
<dbReference type="AlphaFoldDB" id="E4XP24"/>
<keyword evidence="3" id="KW-0732">Signal</keyword>